<keyword evidence="3" id="KW-0597">Phosphoprotein</keyword>
<comment type="catalytic activity">
    <reaction evidence="10">
        <text>[(1-&gt;4)-alpha-D-glucosyl](n) + phosphate = [(1-&gt;4)-alpha-D-glucosyl](n-1) + alpha-D-glucose 1-phosphate</text>
        <dbReference type="Rhea" id="RHEA:41732"/>
        <dbReference type="Rhea" id="RHEA-COMP:9584"/>
        <dbReference type="Rhea" id="RHEA-COMP:9586"/>
        <dbReference type="ChEBI" id="CHEBI:15444"/>
        <dbReference type="ChEBI" id="CHEBI:43474"/>
        <dbReference type="ChEBI" id="CHEBI:58601"/>
        <dbReference type="EC" id="2.4.1.1"/>
    </reaction>
</comment>
<proteinExistence type="inferred from homology"/>
<keyword evidence="7 9" id="KW-0663">Pyridoxal phosphate</keyword>
<evidence type="ECO:0000256" key="7">
    <source>
        <dbReference type="ARBA" id="ARBA00022898"/>
    </source>
</evidence>
<comment type="function">
    <text evidence="10">Allosteric enzyme that catalyzes the rate-limiting step in glycogen catabolism, the phosphorolytic cleavage of glycogen to produce glucose-1-phosphate, and plays a central role in maintaining cellular and organismal glucose homeostasis.</text>
</comment>
<dbReference type="GO" id="GO:0005980">
    <property type="term" value="P:glycogen catabolic process"/>
    <property type="evidence" value="ECO:0007669"/>
    <property type="project" value="TreeGrafter"/>
</dbReference>
<keyword evidence="12" id="KW-1185">Reference proteome</keyword>
<dbReference type="Pfam" id="PF00343">
    <property type="entry name" value="Phosphorylase"/>
    <property type="match status" value="1"/>
</dbReference>
<dbReference type="NCBIfam" id="TIGR02093">
    <property type="entry name" value="P_ylase"/>
    <property type="match status" value="1"/>
</dbReference>
<evidence type="ECO:0000256" key="9">
    <source>
        <dbReference type="PIRSR" id="PIRSR000460-1"/>
    </source>
</evidence>
<keyword evidence="8 10" id="KW-0119">Carbohydrate metabolism</keyword>
<organism evidence="11 12">
    <name type="scientific">Leptotrombidium deliense</name>
    <dbReference type="NCBI Taxonomy" id="299467"/>
    <lineage>
        <taxon>Eukaryota</taxon>
        <taxon>Metazoa</taxon>
        <taxon>Ecdysozoa</taxon>
        <taxon>Arthropoda</taxon>
        <taxon>Chelicerata</taxon>
        <taxon>Arachnida</taxon>
        <taxon>Acari</taxon>
        <taxon>Acariformes</taxon>
        <taxon>Trombidiformes</taxon>
        <taxon>Prostigmata</taxon>
        <taxon>Anystina</taxon>
        <taxon>Parasitengona</taxon>
        <taxon>Trombiculoidea</taxon>
        <taxon>Trombiculidae</taxon>
        <taxon>Leptotrombidium</taxon>
    </lineage>
</organism>
<dbReference type="STRING" id="299467.A0A443SFI0"/>
<keyword evidence="4" id="KW-0321">Glycogen metabolism</keyword>
<evidence type="ECO:0000256" key="10">
    <source>
        <dbReference type="RuleBase" id="RU000587"/>
    </source>
</evidence>
<keyword evidence="5 10" id="KW-0328">Glycosyltransferase</keyword>
<comment type="cofactor">
    <cofactor evidence="1 10">
        <name>pyridoxal 5'-phosphate</name>
        <dbReference type="ChEBI" id="CHEBI:597326"/>
    </cofactor>
</comment>
<dbReference type="InterPro" id="IPR035090">
    <property type="entry name" value="Pyridoxal_P_attach_site"/>
</dbReference>
<dbReference type="GO" id="GO:0008184">
    <property type="term" value="F:glycogen phosphorylase activity"/>
    <property type="evidence" value="ECO:0007669"/>
    <property type="project" value="InterPro"/>
</dbReference>
<dbReference type="OrthoDB" id="9215500at2759"/>
<dbReference type="Gene3D" id="3.40.50.2000">
    <property type="entry name" value="Glycogen Phosphorylase B"/>
    <property type="match status" value="2"/>
</dbReference>
<accession>A0A443SFI0</accession>
<evidence type="ECO:0000256" key="1">
    <source>
        <dbReference type="ARBA" id="ARBA00001933"/>
    </source>
</evidence>
<dbReference type="PANTHER" id="PTHR11468">
    <property type="entry name" value="GLYCOGEN PHOSPHORYLASE"/>
    <property type="match status" value="1"/>
</dbReference>
<dbReference type="FunFam" id="3.40.50.2000:FF:000149">
    <property type="entry name" value="Glycogen phosphorylase, muscle form"/>
    <property type="match status" value="1"/>
</dbReference>
<evidence type="ECO:0000256" key="6">
    <source>
        <dbReference type="ARBA" id="ARBA00022679"/>
    </source>
</evidence>
<dbReference type="PROSITE" id="PS00102">
    <property type="entry name" value="PHOSPHORYLASE"/>
    <property type="match status" value="1"/>
</dbReference>
<name>A0A443SFI0_9ACAR</name>
<dbReference type="Proteomes" id="UP000288716">
    <property type="component" value="Unassembled WGS sequence"/>
</dbReference>
<protein>
    <recommendedName>
        <fullName evidence="10">Alpha-1,4 glucan phosphorylase</fullName>
        <ecNumber evidence="10">2.4.1.1</ecNumber>
    </recommendedName>
</protein>
<evidence type="ECO:0000256" key="3">
    <source>
        <dbReference type="ARBA" id="ARBA00022553"/>
    </source>
</evidence>
<sequence>MAEVKKQISVRGIAVVENVAEMKKAFNRHLHYSLVKDRNVATKQDYYLALALSVRDHLVSRWLRTQQRYYLTDPKRVYYLSLEYYIGRSLTNTMCNLGIQTSVDEALYMLGLNIEELEEEEEDAGLGNGGLGRLAACFLDSMATLGIAGYGYGLRYEYGIFAQKIQNGEQVEEPDDWLRYGNPWEKARPESAIPVNFYGRVEYAGNKCKWVGTQVVFAVPYDYPVAGYQNNAVNTMRLWSAKSPMDFNLRFFNDGDYIQAVLDRNLAENISRVLYPNDNKFEGKELRLKQEYFMVSATLSDILRRYKSAKFGSTEATRKDLSAFPDKVAIQLNDTHPALAIPELMRILIDVEGLDWKTAWDITCRTCCYTNHTVLPEALERWPCSMMENLLPRHMQIIYEINAKHLEEVSKKWPGDMGRLQRMSLIEEGHEKKVNMANLAVVGSHSVNGVAAIHSEIIKSDIFKDFYEMTPEKFNNKTNGVTPRRWMVLCNPNLADAICDKIGSEWITHLEQLQQLKQFIDDEEFVSSIQRVKQENKMKLAQILEKDYGVVVNTASMFDIHVKRIHEYKRQLLNCLHIITLYNRIKKNPKGEFIPRTIMIGGKAAPGYYMAKQIIRLIVSVASIINSDPVVGDKLKVIFLENYRVSFAEKIIPAADLSEQISTAGTEASGTGNMKFMMNGALTIGTLDGANVEMMEEVGRENIFIFGLTESEVNEEKRKGYDAYKYYNSNKELKQVVDQIRDGFFSPENPDKFKDVVDVLLKYDRFLVLADYEAYINCQEKVSEMYSNPEEWTKIAILNIASSGKFSSDRTIAEYARELWGVEPSYEVFPPPSEPVKAPNESSASNHV</sequence>
<comment type="caution">
    <text evidence="11">The sequence shown here is derived from an EMBL/GenBank/DDBJ whole genome shotgun (WGS) entry which is preliminary data.</text>
</comment>
<dbReference type="CDD" id="cd04300">
    <property type="entry name" value="GT35_Glycogen_Phosphorylase"/>
    <property type="match status" value="1"/>
</dbReference>
<keyword evidence="6 10" id="KW-0808">Transferase</keyword>
<dbReference type="PANTHER" id="PTHR11468:SF13">
    <property type="entry name" value="GLYCOGEN PHOSPHORYLASE"/>
    <property type="match status" value="1"/>
</dbReference>
<dbReference type="InterPro" id="IPR011833">
    <property type="entry name" value="Glycg_phsphrylas"/>
</dbReference>
<evidence type="ECO:0000256" key="8">
    <source>
        <dbReference type="ARBA" id="ARBA00023277"/>
    </source>
</evidence>
<evidence type="ECO:0000313" key="12">
    <source>
        <dbReference type="Proteomes" id="UP000288716"/>
    </source>
</evidence>
<dbReference type="FunFam" id="3.40.50.2000:FF:000197">
    <property type="entry name" value="Alpha-1,4 glucan phosphorylase"/>
    <property type="match status" value="1"/>
</dbReference>
<dbReference type="FunFam" id="3.40.50.2000:FF:000005">
    <property type="entry name" value="Alpha-1,4 glucan phosphorylase"/>
    <property type="match status" value="1"/>
</dbReference>
<dbReference type="VEuPathDB" id="VectorBase:LDEU005756"/>
<dbReference type="InterPro" id="IPR000811">
    <property type="entry name" value="Glyco_trans_35"/>
</dbReference>
<evidence type="ECO:0000256" key="5">
    <source>
        <dbReference type="ARBA" id="ARBA00022676"/>
    </source>
</evidence>
<dbReference type="SUPFAM" id="SSF53756">
    <property type="entry name" value="UDP-Glycosyltransferase/glycogen phosphorylase"/>
    <property type="match status" value="1"/>
</dbReference>
<comment type="similarity">
    <text evidence="2 10">Belongs to the glycogen phosphorylase family.</text>
</comment>
<dbReference type="EMBL" id="NCKV01002897">
    <property type="protein sequence ID" value="RWS26283.1"/>
    <property type="molecule type" value="Genomic_DNA"/>
</dbReference>
<evidence type="ECO:0000256" key="2">
    <source>
        <dbReference type="ARBA" id="ARBA00006047"/>
    </source>
</evidence>
<gene>
    <name evidence="11" type="ORF">B4U80_09130</name>
</gene>
<reference evidence="11 12" key="1">
    <citation type="journal article" date="2018" name="Gigascience">
        <title>Genomes of trombidid mites reveal novel predicted allergens and laterally-transferred genes associated with secondary metabolism.</title>
        <authorList>
            <person name="Dong X."/>
            <person name="Chaisiri K."/>
            <person name="Xia D."/>
            <person name="Armstrong S.D."/>
            <person name="Fang Y."/>
            <person name="Donnelly M.J."/>
            <person name="Kadowaki T."/>
            <person name="McGarry J.W."/>
            <person name="Darby A.C."/>
            <person name="Makepeace B.L."/>
        </authorList>
    </citation>
    <scope>NUCLEOTIDE SEQUENCE [LARGE SCALE GENOMIC DNA]</scope>
    <source>
        <strain evidence="11">UoL-UT</strain>
    </source>
</reference>
<dbReference type="PIRSF" id="PIRSF000460">
    <property type="entry name" value="Pprylas_GlgP"/>
    <property type="match status" value="1"/>
</dbReference>
<dbReference type="GO" id="GO:0005737">
    <property type="term" value="C:cytoplasm"/>
    <property type="evidence" value="ECO:0007669"/>
    <property type="project" value="TreeGrafter"/>
</dbReference>
<dbReference type="AlphaFoldDB" id="A0A443SFI0"/>
<evidence type="ECO:0000256" key="4">
    <source>
        <dbReference type="ARBA" id="ARBA00022600"/>
    </source>
</evidence>
<feature type="modified residue" description="N6-(pyridoxal phosphate)lysine" evidence="9">
    <location>
        <position position="675"/>
    </location>
</feature>
<evidence type="ECO:0000313" key="11">
    <source>
        <dbReference type="EMBL" id="RWS26283.1"/>
    </source>
</evidence>
<dbReference type="EC" id="2.4.1.1" evidence="10"/>
<dbReference type="GO" id="GO:0030170">
    <property type="term" value="F:pyridoxal phosphate binding"/>
    <property type="evidence" value="ECO:0007669"/>
    <property type="project" value="InterPro"/>
</dbReference>